<proteinExistence type="inferred from homology"/>
<dbReference type="InterPro" id="IPR020904">
    <property type="entry name" value="Sc_DH/Rdtase_CS"/>
</dbReference>
<dbReference type="EMBL" id="SMJW01000193">
    <property type="protein sequence ID" value="TDC09623.1"/>
    <property type="molecule type" value="Genomic_DNA"/>
</dbReference>
<dbReference type="PANTHER" id="PTHR43391">
    <property type="entry name" value="RETINOL DEHYDROGENASE-RELATED"/>
    <property type="match status" value="1"/>
</dbReference>
<evidence type="ECO:0000256" key="2">
    <source>
        <dbReference type="ARBA" id="ARBA00023002"/>
    </source>
</evidence>
<gene>
    <name evidence="4" type="ORF">E1284_29305</name>
</gene>
<name>A0A4R4NP14_9ACTN</name>
<dbReference type="PRINTS" id="PR00080">
    <property type="entry name" value="SDRFAMILY"/>
</dbReference>
<dbReference type="SUPFAM" id="SSF53474">
    <property type="entry name" value="alpha/beta-Hydrolases"/>
    <property type="match status" value="1"/>
</dbReference>
<dbReference type="NCBIfam" id="NF004514">
    <property type="entry name" value="PRK05855.1"/>
    <property type="match status" value="1"/>
</dbReference>
<dbReference type="PRINTS" id="PR00081">
    <property type="entry name" value="GDHRDH"/>
</dbReference>
<evidence type="ECO:0000259" key="3">
    <source>
        <dbReference type="SMART" id="SM00822"/>
    </source>
</evidence>
<evidence type="ECO:0000313" key="4">
    <source>
        <dbReference type="EMBL" id="TDC09623.1"/>
    </source>
</evidence>
<comment type="similarity">
    <text evidence="1">Belongs to the short-chain dehydrogenases/reductases (SDR) family.</text>
</comment>
<dbReference type="Pfam" id="PF00106">
    <property type="entry name" value="adh_short"/>
    <property type="match status" value="1"/>
</dbReference>
<protein>
    <submittedName>
        <fullName evidence="4">SDR family oxidoreductase</fullName>
    </submittedName>
</protein>
<dbReference type="SUPFAM" id="SSF51735">
    <property type="entry name" value="NAD(P)-binding Rossmann-fold domains"/>
    <property type="match status" value="1"/>
</dbReference>
<feature type="domain" description="Ketoreductase" evidence="3">
    <location>
        <begin position="327"/>
        <end position="504"/>
    </location>
</feature>
<reference evidence="4 5" key="1">
    <citation type="submission" date="2019-03" db="EMBL/GenBank/DDBJ databases">
        <title>Draft genome sequences of novel Actinobacteria.</title>
        <authorList>
            <person name="Sahin N."/>
            <person name="Ay H."/>
            <person name="Saygin H."/>
        </authorList>
    </citation>
    <scope>NUCLEOTIDE SEQUENCE [LARGE SCALE GENOMIC DNA]</scope>
    <source>
        <strain evidence="4 5">DSM 45347</strain>
    </source>
</reference>
<evidence type="ECO:0000256" key="1">
    <source>
        <dbReference type="ARBA" id="ARBA00006484"/>
    </source>
</evidence>
<evidence type="ECO:0000313" key="5">
    <source>
        <dbReference type="Proteomes" id="UP000295431"/>
    </source>
</evidence>
<dbReference type="PROSITE" id="PS00061">
    <property type="entry name" value="ADH_SHORT"/>
    <property type="match status" value="1"/>
</dbReference>
<dbReference type="FunFam" id="3.40.50.720:FF:000084">
    <property type="entry name" value="Short-chain dehydrogenase reductase"/>
    <property type="match status" value="1"/>
</dbReference>
<accession>A0A4R4NP14</accession>
<dbReference type="AlphaFoldDB" id="A0A4R4NP14"/>
<dbReference type="Gene3D" id="3.40.50.1820">
    <property type="entry name" value="alpha/beta hydrolase"/>
    <property type="match status" value="1"/>
</dbReference>
<dbReference type="InterPro" id="IPR000073">
    <property type="entry name" value="AB_hydrolase_1"/>
</dbReference>
<dbReference type="Gene3D" id="3.40.50.720">
    <property type="entry name" value="NAD(P)-binding Rossmann-like Domain"/>
    <property type="match status" value="1"/>
</dbReference>
<sequence>MSNKAARIPLAARRRVRGDGVDLAVCEQGDPSRPTVLLVHGYPDTHAVWDEVAALLAERFHVVRYDVRGAGASSRPFGRKRYTFDYLMSDMRAVLDATVPDRKVHLVGHDWGSIQGWEAACTMPERFASFTSISGPCLDHVGHWMRRSLARPTPGNLRRAAGQGARSWYIYFFQTPVLPEALWLGGMTRLFTRALAAGEGVAPRAGHPARTMARDAAAGVGLYRANMARRLRRPRDRRTDVPTQVIVPTRDLFVSPHLVAGLGERVPHLSLRPVAAGHWVPRSHPGVVARWITEHIAGVGGGPLTAAESRALDRARVRPGRRPFDGSLVVVTGAGSGIGRATALAFARRGAAVLAADIDLDAAQRTAGLAGPACRAYRVDVSDPTAMEDFAKAVLHEHGVPDVVVNNAGIGMAGSFFDHSPDDWRKVLDVNLWGVVHGSRLFAAQMAERGQGGHIVNTASAAAFTPSRALPAYATGKAAVLMLSECLRAELKGKGIGVSAICPGIVDTGITRTARFVGRGEDAENRGRERAARAYARRGYGPERVAEQIVAAVRNDRAVVPVTPEARLAHLASRVAPGALRLLARLDPG</sequence>
<dbReference type="InterPro" id="IPR036291">
    <property type="entry name" value="NAD(P)-bd_dom_sf"/>
</dbReference>
<dbReference type="CDD" id="cd05233">
    <property type="entry name" value="SDR_c"/>
    <property type="match status" value="1"/>
</dbReference>
<dbReference type="GO" id="GO:0016491">
    <property type="term" value="F:oxidoreductase activity"/>
    <property type="evidence" value="ECO:0007669"/>
    <property type="project" value="UniProtKB-KW"/>
</dbReference>
<dbReference type="InterPro" id="IPR057326">
    <property type="entry name" value="KR_dom"/>
</dbReference>
<dbReference type="PANTHER" id="PTHR43391:SF12">
    <property type="entry name" value="OXIDOREDUCTASE EPHD-RELATED"/>
    <property type="match status" value="1"/>
</dbReference>
<dbReference type="SMART" id="SM00822">
    <property type="entry name" value="PKS_KR"/>
    <property type="match status" value="1"/>
</dbReference>
<dbReference type="InterPro" id="IPR029058">
    <property type="entry name" value="AB_hydrolase_fold"/>
</dbReference>
<dbReference type="InterPro" id="IPR002347">
    <property type="entry name" value="SDR_fam"/>
</dbReference>
<comment type="caution">
    <text evidence="4">The sequence shown here is derived from an EMBL/GenBank/DDBJ whole genome shotgun (WGS) entry which is preliminary data.</text>
</comment>
<dbReference type="Pfam" id="PF00561">
    <property type="entry name" value="Abhydrolase_1"/>
    <property type="match status" value="1"/>
</dbReference>
<keyword evidence="2" id="KW-0560">Oxidoreductase</keyword>
<dbReference type="Proteomes" id="UP000295431">
    <property type="component" value="Unassembled WGS sequence"/>
</dbReference>
<dbReference type="OrthoDB" id="4220752at2"/>
<organism evidence="4 5">
    <name type="scientific">Actinomadura bangladeshensis</name>
    <dbReference type="NCBI Taxonomy" id="453573"/>
    <lineage>
        <taxon>Bacteria</taxon>
        <taxon>Bacillati</taxon>
        <taxon>Actinomycetota</taxon>
        <taxon>Actinomycetes</taxon>
        <taxon>Streptosporangiales</taxon>
        <taxon>Thermomonosporaceae</taxon>
        <taxon>Actinomadura</taxon>
    </lineage>
</organism>
<keyword evidence="5" id="KW-1185">Reference proteome</keyword>